<dbReference type="InterPro" id="IPR040341">
    <property type="entry name" value="GPATCH3"/>
</dbReference>
<dbReference type="EMBL" id="UZAJ01041081">
    <property type="protein sequence ID" value="VDP18223.1"/>
    <property type="molecule type" value="Genomic_DNA"/>
</dbReference>
<protein>
    <submittedName>
        <fullName evidence="3">Brix domain-containing protein</fullName>
    </submittedName>
</protein>
<dbReference type="STRING" id="387005.A0A183I4M0"/>
<proteinExistence type="predicted"/>
<name>A0A183I4M0_9BILA</name>
<organism evidence="3">
    <name type="scientific">Onchocerca flexuosa</name>
    <dbReference type="NCBI Taxonomy" id="387005"/>
    <lineage>
        <taxon>Eukaryota</taxon>
        <taxon>Metazoa</taxon>
        <taxon>Ecdysozoa</taxon>
        <taxon>Nematoda</taxon>
        <taxon>Chromadorea</taxon>
        <taxon>Rhabditida</taxon>
        <taxon>Spirurina</taxon>
        <taxon>Spiruromorpha</taxon>
        <taxon>Filarioidea</taxon>
        <taxon>Onchocercidae</taxon>
        <taxon>Onchocerca</taxon>
    </lineage>
</organism>
<reference evidence="1 2" key="2">
    <citation type="submission" date="2018-11" db="EMBL/GenBank/DDBJ databases">
        <authorList>
            <consortium name="Pathogen Informatics"/>
        </authorList>
    </citation>
    <scope>NUCLEOTIDE SEQUENCE [LARGE SCALE GENOMIC DNA]</scope>
</reference>
<dbReference type="PANTHER" id="PTHR14390:SF2">
    <property type="entry name" value="G PATCH DOMAIN-CONTAINING PROTEIN 3"/>
    <property type="match status" value="1"/>
</dbReference>
<accession>A0A183I4M0</accession>
<dbReference type="GO" id="GO:0045893">
    <property type="term" value="P:positive regulation of DNA-templated transcription"/>
    <property type="evidence" value="ECO:0007669"/>
    <property type="project" value="TreeGrafter"/>
</dbReference>
<evidence type="ECO:0000313" key="1">
    <source>
        <dbReference type="EMBL" id="VDP18223.1"/>
    </source>
</evidence>
<dbReference type="PANTHER" id="PTHR14390">
    <property type="entry name" value="G PATCH DOMAIN CONTAINING PROTEIN 3"/>
    <property type="match status" value="1"/>
</dbReference>
<dbReference type="AlphaFoldDB" id="A0A183I4M0"/>
<reference evidence="3" key="1">
    <citation type="submission" date="2016-06" db="UniProtKB">
        <authorList>
            <consortium name="WormBaseParasite"/>
        </authorList>
    </citation>
    <scope>IDENTIFICATION</scope>
</reference>
<evidence type="ECO:0000313" key="3">
    <source>
        <dbReference type="WBParaSite" id="OFLC_0001469301-mRNA-1"/>
    </source>
</evidence>
<dbReference type="GO" id="GO:0039536">
    <property type="term" value="P:negative regulation of RIG-I signaling pathway"/>
    <property type="evidence" value="ECO:0007669"/>
    <property type="project" value="InterPro"/>
</dbReference>
<dbReference type="Proteomes" id="UP000267606">
    <property type="component" value="Unassembled WGS sequence"/>
</dbReference>
<keyword evidence="2" id="KW-1185">Reference proteome</keyword>
<gene>
    <name evidence="1" type="ORF">OFLC_LOCUS14682</name>
</gene>
<dbReference type="GO" id="GO:0032480">
    <property type="term" value="P:negative regulation of type I interferon production"/>
    <property type="evidence" value="ECO:0007669"/>
    <property type="project" value="InterPro"/>
</dbReference>
<evidence type="ECO:0000313" key="2">
    <source>
        <dbReference type="Proteomes" id="UP000267606"/>
    </source>
</evidence>
<sequence length="237" mass="27404">MNKVKKAQPGTALHIKKDPLPVQGCVTLLTFSRRLKKDLVAVVEGSSLHFCSLDDHCTENICEILTYAIVRNIPKAYHAKNLRNFFSNFVENGRFYCFHYRHRPELHVDSSVNEPTTSKEYERFCCVVSFKNDEERAACIRYYHMKFWIDDKGLQMPLKCFIFPLKASEISDDSCQMSTDLDFRFFIELKPPSLMPFGNVGTPTKFFLEQIRLCKLPPTVLTKLGIETKRRVGKYGA</sequence>
<dbReference type="WBParaSite" id="OFLC_0001469301-mRNA-1">
    <property type="protein sequence ID" value="OFLC_0001469301-mRNA-1"/>
    <property type="gene ID" value="OFLC_0001469301"/>
</dbReference>